<reference evidence="2" key="1">
    <citation type="submission" date="2022-12" db="EMBL/GenBank/DDBJ databases">
        <title>Isolation and characterisation of novel Methanocorpusculum spp. from native Australian herbivores indicates the genus is ancestrally host-associated.</title>
        <authorList>
            <person name="Volmer J.G."/>
            <person name="Soo R.M."/>
            <person name="Evans P.N."/>
            <person name="Hoedt E.C."/>
            <person name="Astorga Alsina A.L."/>
            <person name="Woodcroft B.J."/>
            <person name="Tyson G.W."/>
            <person name="Hugenholtz P."/>
            <person name="Morrison M."/>
        </authorList>
    </citation>
    <scope>NUCLEOTIDE SEQUENCE</scope>
    <source>
        <strain evidence="2">MG</strain>
    </source>
</reference>
<keyword evidence="1" id="KW-0472">Membrane</keyword>
<keyword evidence="3" id="KW-1185">Reference proteome</keyword>
<feature type="transmembrane region" description="Helical" evidence="1">
    <location>
        <begin position="406"/>
        <end position="428"/>
    </location>
</feature>
<organism evidence="2 3">
    <name type="scientific">Methanocorpusculum petauri</name>
    <dbReference type="NCBI Taxonomy" id="3002863"/>
    <lineage>
        <taxon>Archaea</taxon>
        <taxon>Methanobacteriati</taxon>
        <taxon>Methanobacteriota</taxon>
        <taxon>Stenosarchaea group</taxon>
        <taxon>Methanomicrobia</taxon>
        <taxon>Methanomicrobiales</taxon>
        <taxon>Methanocorpusculaceae</taxon>
        <taxon>Methanocorpusculum</taxon>
    </lineage>
</organism>
<keyword evidence="1" id="KW-1133">Transmembrane helix</keyword>
<sequence length="435" mass="46433">MKLWKSALIITACLMLVLIAAPVSAAQVSYSTAGIEFFASSDGGNELVPGTESDFTIKLTNNAQYQVVAAESGLQRQYDVATPYQLRVSLEDAEGITVKTDMQTVSQIGPGQSATLTYRVSVDQYATPGPRTLKVHVVYNELFSVDNYGDALGYYWLNDRVKDVPLDVTVRSQVSPEVLEVSSEDISVGTSGFLTLAIKNAGGMDAKNAYASLITSTSGGSSTAIVPVESSVFIGDFPAGSTQTVTFKVSVASNAEIKEYPVGLQIVYQDNYGVDQKSSPVIVGVPVNGKVEFKVTDVEAALAPGDKGLIKVTYKNTGNTKVYSAIARLSAVDPFSSNDDSAYLGDMAPGDSVVGVYEVTVDGSATEKEYGLDTEIRYRDANDNSILSKSMKAVVDVKDQSGPLSFFTSPIFIIIIVAIILIGGYYVFMKRKGKV</sequence>
<keyword evidence="1" id="KW-0812">Transmembrane</keyword>
<dbReference type="PANTHER" id="PTHR35902">
    <property type="entry name" value="S-LAYER DOMAIN-LIKE PROTEIN-RELATED"/>
    <property type="match status" value="1"/>
</dbReference>
<dbReference type="PANTHER" id="PTHR35902:SF3">
    <property type="entry name" value="NPCBM-ASSOCIATED, NEW3 DOMAIN OF ALPHA-GALACTOSIDASE"/>
    <property type="match status" value="1"/>
</dbReference>
<protein>
    <recommendedName>
        <fullName evidence="4">S-layer protein</fullName>
    </recommendedName>
</protein>
<evidence type="ECO:0000256" key="1">
    <source>
        <dbReference type="SAM" id="Phobius"/>
    </source>
</evidence>
<dbReference type="RefSeq" id="WP_268924581.1">
    <property type="nucleotide sequence ID" value="NZ_JAPTGB010000006.1"/>
</dbReference>
<accession>A0ABT4IF48</accession>
<dbReference type="Proteomes" id="UP001141422">
    <property type="component" value="Unassembled WGS sequence"/>
</dbReference>
<evidence type="ECO:0000313" key="2">
    <source>
        <dbReference type="EMBL" id="MCZ0860364.1"/>
    </source>
</evidence>
<evidence type="ECO:0008006" key="4">
    <source>
        <dbReference type="Google" id="ProtNLM"/>
    </source>
</evidence>
<evidence type="ECO:0000313" key="3">
    <source>
        <dbReference type="Proteomes" id="UP001141422"/>
    </source>
</evidence>
<proteinExistence type="predicted"/>
<dbReference type="EMBL" id="JAPTGB010000006">
    <property type="protein sequence ID" value="MCZ0860364.1"/>
    <property type="molecule type" value="Genomic_DNA"/>
</dbReference>
<name>A0ABT4IF48_9EURY</name>
<comment type="caution">
    <text evidence="2">The sequence shown here is derived from an EMBL/GenBank/DDBJ whole genome shotgun (WGS) entry which is preliminary data.</text>
</comment>
<gene>
    <name evidence="2" type="ORF">O0S10_03850</name>
</gene>